<sequence length="1368" mass="154539">MMITFSLRQKKKEIGPVLLEKERKRAWYAIFLAEVIMNSGEIDSTDEQQVIHTQRRREQDGSSLLHPGISPAWWRLNFCFQHHPWNHPPGSVRKDTDGGIPLTFSYYCRSCVSKSSGVQSHEHARMTDTSEWGSSTKVPFFNRVSGGLHELGQHLPRGVQNCVVTARRFLPEVKFTLARVPAARNGITRLEARWIVERLPSHRQADEKILHPCCTNSPARIRHGAEDKGENNRSSCRNITRCNVARRAGLSASGMDLPLKRFKLKCCTQKSNNPQVCDLQTLSSESSTWKISVVPGISCFGISCFGLKLALVKEDDGSVKKKKKNYCANYSAVFKAAQQVNDCLENWEVQNSLKEEIETLTRADVKKSRTEKSSTKLSGLEMKQKRDATRRLAPREYSLLELGRRVRGFTTSIYSVHQETRTMVGLNRSSNRFGVKANNLQNGSGGFYNMSKKKSIMLIRRGFDLLIVANAENCFRLKGNLYSNTFRYITGVFPGFSIVAILNKPNVRVSNKVFKRIPREQQMTGRWWMMDQPNFELSLQENVGSQTEGNRACGARSVTAYLRRAKQTECEEWTCPCACPDVHQFCACEERSTTDAIGSSSSSARAGIKLERARVRRIELIKSRRDEPARGSIIPRELVRRMRVQVLVEGIIPPCAAAEKEDGEKLMVFLIMKICCPPSSPVLKPNPNQLMGCRCLPSVPWADKSCNNQAPGFGLLLFACGCTELLRKRIVATYWPIGAYPPLISNMYPQGSNCSLCIVQWARRISRLQFLIIMLQEQCSVILNKIQMNDFLPPPRYILVLYLSIICCCMSQTSCGQPSLSGPSGHRFEEHRQAGRQEHSLHRSNMISLLSTACPAHLLSPKLSTVSHPTERLIPLVLSQDDGALPVPPPLIWTESIFRGSNPAGCTAQTGHRTGGRSWLLFHGHVGQRRREKTETNPPSIFSSFDAGKFTQIVVTEPGARGVSTPYVLVETRPFLVVVTNDYGSEMRKRQVALPTRPREPRGPKSSVDPIALTERLLISCIDRPSRFSLTTGYEGDTKPSTARFAGLGSPRRQSYPWHICTQKVIVEFQSQSALPLPILYERIWCTWLIQNHLCSNARISIAPVKNVKISIPEQHRVGRMQHLHEPVAWQMIGPDWPRYDLAPCFLISLLYTTFMNDFKLFLSGTLHYQIEVGIYKVFYFETLFSSPQMVTVYCTIHIPKTFECTKNSHWPCCTSYSCSSFILPGSYHLTDPLILNQFGCSLCLLVLNSGTSHMRNRLGTIKIDVAHIHKCEWIVLLHAVLLPMLQQMCLFEAEALWFIIVHQFFELACSPINRLMLHALLINLWPLLTLRNPYPKQMQDLLSILAPKPLVGCIRGRSKGHYSVPEA</sequence>
<proteinExistence type="predicted"/>
<dbReference type="EMBL" id="LAVV01012972">
    <property type="protein sequence ID" value="KNZ46129.1"/>
    <property type="molecule type" value="Genomic_DNA"/>
</dbReference>
<keyword evidence="2" id="KW-1185">Reference proteome</keyword>
<organism evidence="1 2">
    <name type="scientific">Puccinia sorghi</name>
    <dbReference type="NCBI Taxonomy" id="27349"/>
    <lineage>
        <taxon>Eukaryota</taxon>
        <taxon>Fungi</taxon>
        <taxon>Dikarya</taxon>
        <taxon>Basidiomycota</taxon>
        <taxon>Pucciniomycotina</taxon>
        <taxon>Pucciniomycetes</taxon>
        <taxon>Pucciniales</taxon>
        <taxon>Pucciniaceae</taxon>
        <taxon>Puccinia</taxon>
    </lineage>
</organism>
<dbReference type="VEuPathDB" id="FungiDB:VP01_752g4"/>
<reference evidence="1 2" key="1">
    <citation type="submission" date="2015-08" db="EMBL/GenBank/DDBJ databases">
        <title>Next Generation Sequencing and Analysis of the Genome of Puccinia sorghi L Schw, the Causal Agent of Maize Common Rust.</title>
        <authorList>
            <person name="Rochi L."/>
            <person name="Burguener G."/>
            <person name="Darino M."/>
            <person name="Turjanski A."/>
            <person name="Kreff E."/>
            <person name="Dieguez M.J."/>
            <person name="Sacco F."/>
        </authorList>
    </citation>
    <scope>NUCLEOTIDE SEQUENCE [LARGE SCALE GENOMIC DNA]</scope>
    <source>
        <strain evidence="1 2">RO10H11247</strain>
    </source>
</reference>
<evidence type="ECO:0000313" key="2">
    <source>
        <dbReference type="Proteomes" id="UP000037035"/>
    </source>
</evidence>
<dbReference type="Proteomes" id="UP000037035">
    <property type="component" value="Unassembled WGS sequence"/>
</dbReference>
<evidence type="ECO:0000313" key="1">
    <source>
        <dbReference type="EMBL" id="KNZ46129.1"/>
    </source>
</evidence>
<accession>A0A0L6UC32</accession>
<comment type="caution">
    <text evidence="1">The sequence shown here is derived from an EMBL/GenBank/DDBJ whole genome shotgun (WGS) entry which is preliminary data.</text>
</comment>
<gene>
    <name evidence="1" type="ORF">VP01_752g4</name>
</gene>
<protein>
    <submittedName>
        <fullName evidence="1">Uncharacterized protein</fullName>
    </submittedName>
</protein>
<name>A0A0L6UC32_9BASI</name>